<keyword evidence="3" id="KW-1185">Reference proteome</keyword>
<evidence type="ECO:0000313" key="2">
    <source>
        <dbReference type="EMBL" id="KAE8371061.1"/>
    </source>
</evidence>
<dbReference type="Proteomes" id="UP000326198">
    <property type="component" value="Unassembled WGS sequence"/>
</dbReference>
<organism evidence="2 3">
    <name type="scientific">Aspergillus bertholletiae</name>
    <dbReference type="NCBI Taxonomy" id="1226010"/>
    <lineage>
        <taxon>Eukaryota</taxon>
        <taxon>Fungi</taxon>
        <taxon>Dikarya</taxon>
        <taxon>Ascomycota</taxon>
        <taxon>Pezizomycotina</taxon>
        <taxon>Eurotiomycetes</taxon>
        <taxon>Eurotiomycetidae</taxon>
        <taxon>Eurotiales</taxon>
        <taxon>Aspergillaceae</taxon>
        <taxon>Aspergillus</taxon>
        <taxon>Aspergillus subgen. Circumdati</taxon>
    </lineage>
</organism>
<feature type="compositionally biased region" description="Polar residues" evidence="1">
    <location>
        <begin position="127"/>
        <end position="136"/>
    </location>
</feature>
<proteinExistence type="predicted"/>
<feature type="compositionally biased region" description="Basic and acidic residues" evidence="1">
    <location>
        <begin position="188"/>
        <end position="197"/>
    </location>
</feature>
<protein>
    <submittedName>
        <fullName evidence="2">Uncharacterized protein</fullName>
    </submittedName>
</protein>
<reference evidence="2 3" key="1">
    <citation type="submission" date="2019-04" db="EMBL/GenBank/DDBJ databases">
        <title>Friends and foes A comparative genomics studyof 23 Aspergillus species from section Flavi.</title>
        <authorList>
            <consortium name="DOE Joint Genome Institute"/>
            <person name="Kjaerbolling I."/>
            <person name="Vesth T."/>
            <person name="Frisvad J.C."/>
            <person name="Nybo J.L."/>
            <person name="Theobald S."/>
            <person name="Kildgaard S."/>
            <person name="Isbrandt T."/>
            <person name="Kuo A."/>
            <person name="Sato A."/>
            <person name="Lyhne E.K."/>
            <person name="Kogle M.E."/>
            <person name="Wiebenga A."/>
            <person name="Kun R.S."/>
            <person name="Lubbers R.J."/>
            <person name="Makela M.R."/>
            <person name="Barry K."/>
            <person name="Chovatia M."/>
            <person name="Clum A."/>
            <person name="Daum C."/>
            <person name="Haridas S."/>
            <person name="He G."/>
            <person name="LaButti K."/>
            <person name="Lipzen A."/>
            <person name="Mondo S."/>
            <person name="Riley R."/>
            <person name="Salamov A."/>
            <person name="Simmons B.A."/>
            <person name="Magnuson J.K."/>
            <person name="Henrissat B."/>
            <person name="Mortensen U.H."/>
            <person name="Larsen T.O."/>
            <person name="Devries R.P."/>
            <person name="Grigoriev I.V."/>
            <person name="Machida M."/>
            <person name="Baker S.E."/>
            <person name="Andersen M.R."/>
        </authorList>
    </citation>
    <scope>NUCLEOTIDE SEQUENCE [LARGE SCALE GENOMIC DNA]</scope>
    <source>
        <strain evidence="2 3">IBT 29228</strain>
    </source>
</reference>
<feature type="compositionally biased region" description="Basic and acidic residues" evidence="1">
    <location>
        <begin position="164"/>
        <end position="176"/>
    </location>
</feature>
<feature type="region of interest" description="Disordered" evidence="1">
    <location>
        <begin position="620"/>
        <end position="641"/>
    </location>
</feature>
<sequence>MSYHSTEPSKRVRRFLPEPIETTTRKFKTHQPISYVGRELQHEQEDIDTAAGVKQDTNPHPTHHVASTKPLIPIKQSGSIASKVHGNSPTFLPSNSSLGTQPTGENHTIESSGLLRPGCRSGKENEPFSNADNSQLRPRKFVPQLMETASRSFRRDLKPDILHDKYRPELETENSRHRSAIKGTSVHVEGRLAHESRFSYSKLRQRQETRRHSFRVPDLPVIPSSGSEASEASDLPSLPVSPSASSRQSLVRPRMEEDRRESCDKLFSSYLLSLAARSAEKQLKEQALAAFPNEQVYQPVDHFAIDREEDCSSQEEPMIHGADNVLIRYRRASSADLSWELEYMRQHKEEAEMRNRAMAGTRGLDISPVAPLKLVACCQLETYTNLDKGLERGHNLGQQGHVKSPPMLGDDLTFPQSLSPETSFCESSHFSECNNGIYNFPSLWHAAPHPNDHCDVDGLWMGTCKRDKHCQPSQDSLSYSTLASVSQVKGNSWVWPNGMLTFEDEAHPKLQKMVELPDEKERDGTDGDTEPQFEDGFVTQIYNYLSLGYPCVARYYDHELSRVSGISVPELRRDDMNTDAKGYVSIVENAGTGAFASGICMRWQALHSYIREWARQQPITTEDNSSHGTWGVRERRGSWAG</sequence>
<dbReference type="OrthoDB" id="4716584at2759"/>
<dbReference type="EMBL" id="ML736491">
    <property type="protein sequence ID" value="KAE8371061.1"/>
    <property type="molecule type" value="Genomic_DNA"/>
</dbReference>
<dbReference type="AlphaFoldDB" id="A0A5N7AMH8"/>
<feature type="region of interest" description="Disordered" evidence="1">
    <location>
        <begin position="52"/>
        <end position="141"/>
    </location>
</feature>
<gene>
    <name evidence="2" type="ORF">BDV26DRAFT_276842</name>
</gene>
<evidence type="ECO:0000256" key="1">
    <source>
        <dbReference type="SAM" id="MobiDB-lite"/>
    </source>
</evidence>
<evidence type="ECO:0000313" key="3">
    <source>
        <dbReference type="Proteomes" id="UP000326198"/>
    </source>
</evidence>
<feature type="region of interest" description="Disordered" evidence="1">
    <location>
        <begin position="164"/>
        <end position="258"/>
    </location>
</feature>
<name>A0A5N7AMH8_9EURO</name>
<feature type="compositionally biased region" description="Polar residues" evidence="1">
    <location>
        <begin position="76"/>
        <end position="111"/>
    </location>
</feature>
<accession>A0A5N7AMH8</accession>
<feature type="region of interest" description="Disordered" evidence="1">
    <location>
        <begin position="1"/>
        <end position="33"/>
    </location>
</feature>
<feature type="compositionally biased region" description="Low complexity" evidence="1">
    <location>
        <begin position="233"/>
        <end position="250"/>
    </location>
</feature>
<feature type="compositionally biased region" description="Basic and acidic residues" evidence="1">
    <location>
        <begin position="632"/>
        <end position="641"/>
    </location>
</feature>